<comment type="caution">
    <text evidence="1">The sequence shown here is derived from an EMBL/GenBank/DDBJ whole genome shotgun (WGS) entry which is preliminary data.</text>
</comment>
<dbReference type="Proteomes" id="UP000093514">
    <property type="component" value="Unassembled WGS sequence"/>
</dbReference>
<dbReference type="Pfam" id="PF00702">
    <property type="entry name" value="Hydrolase"/>
    <property type="match status" value="1"/>
</dbReference>
<sequence>MIKVILFDLGGVVTETKFDDILIKYGSEYGWNLAQLRNKIFGEEYLLLLKGQMTLEEFIFYLNKAIDKVMIQDLRRFVDEYYHAEVVREDVREIILNLKEDFKIALITNDIGRLNYKLVELDLFELFDKVINSYEVGFCKPDIEIYKYALKEFNVRGEECLYIDNNSESLKVAEELGIKTIEFKDALSLKEELKDLNLISEVYK</sequence>
<dbReference type="NCBIfam" id="TIGR01509">
    <property type="entry name" value="HAD-SF-IA-v3"/>
    <property type="match status" value="1"/>
</dbReference>
<dbReference type="PANTHER" id="PTHR43611:SF3">
    <property type="entry name" value="FLAVIN MONONUCLEOTIDE HYDROLASE 1, CHLOROPLATIC"/>
    <property type="match status" value="1"/>
</dbReference>
<dbReference type="InterPro" id="IPR006439">
    <property type="entry name" value="HAD-SF_hydro_IA"/>
</dbReference>
<dbReference type="InterPro" id="IPR023214">
    <property type="entry name" value="HAD_sf"/>
</dbReference>
<dbReference type="RefSeq" id="WP_068719158.1">
    <property type="nucleotide sequence ID" value="NZ_LWDV01000010.1"/>
</dbReference>
<dbReference type="EMBL" id="LWDV01000010">
    <property type="protein sequence ID" value="OCL25246.1"/>
    <property type="molecule type" value="Genomic_DNA"/>
</dbReference>
<protein>
    <recommendedName>
        <fullName evidence="3">Hydrolase of the HAD superfamily</fullName>
    </recommendedName>
</protein>
<dbReference type="Gene3D" id="3.40.50.1000">
    <property type="entry name" value="HAD superfamily/HAD-like"/>
    <property type="match status" value="1"/>
</dbReference>
<name>A0A1C0A563_9FIRM</name>
<dbReference type="InterPro" id="IPR036412">
    <property type="entry name" value="HAD-like_sf"/>
</dbReference>
<evidence type="ECO:0000313" key="2">
    <source>
        <dbReference type="Proteomes" id="UP000093514"/>
    </source>
</evidence>
<keyword evidence="2" id="KW-1185">Reference proteome</keyword>
<evidence type="ECO:0008006" key="3">
    <source>
        <dbReference type="Google" id="ProtNLM"/>
    </source>
</evidence>
<dbReference type="SFLD" id="SFLDS00003">
    <property type="entry name" value="Haloacid_Dehalogenase"/>
    <property type="match status" value="1"/>
</dbReference>
<reference evidence="1 2" key="2">
    <citation type="submission" date="2016-08" db="EMBL/GenBank/DDBJ databases">
        <title>Orenia metallireducens sp. nov. strain Z6, a Novel Metal-reducing Firmicute from the Deep Subsurface.</title>
        <authorList>
            <person name="Maxim B.I."/>
            <person name="Kenneth K."/>
            <person name="Flynn T.M."/>
            <person name="Oloughlin E.J."/>
            <person name="Locke R.A."/>
            <person name="Weber J.R."/>
            <person name="Egan S.M."/>
            <person name="Mackie R.I."/>
            <person name="Cann I.K."/>
        </authorList>
    </citation>
    <scope>NUCLEOTIDE SEQUENCE [LARGE SCALE GENOMIC DNA]</scope>
    <source>
        <strain evidence="1 2">Z6</strain>
    </source>
</reference>
<dbReference type="SFLD" id="SFLDG01129">
    <property type="entry name" value="C1.5:_HAD__Beta-PGM__Phosphata"/>
    <property type="match status" value="1"/>
</dbReference>
<dbReference type="OrthoDB" id="9797415at2"/>
<dbReference type="PANTHER" id="PTHR43611">
    <property type="entry name" value="ALPHA-D-GLUCOSE 1-PHOSPHATE PHOSPHATASE"/>
    <property type="match status" value="1"/>
</dbReference>
<reference evidence="2" key="1">
    <citation type="submission" date="2016-07" db="EMBL/GenBank/DDBJ databases">
        <authorList>
            <person name="Florea S."/>
            <person name="Webb J.S."/>
            <person name="Jaromczyk J."/>
            <person name="Schardl C.L."/>
        </authorList>
    </citation>
    <scope>NUCLEOTIDE SEQUENCE [LARGE SCALE GENOMIC DNA]</scope>
    <source>
        <strain evidence="2">Z6</strain>
    </source>
</reference>
<accession>A0A1C0A563</accession>
<dbReference type="CDD" id="cd02603">
    <property type="entry name" value="HAD_sEH-N_like"/>
    <property type="match status" value="1"/>
</dbReference>
<proteinExistence type="predicted"/>
<dbReference type="SUPFAM" id="SSF56784">
    <property type="entry name" value="HAD-like"/>
    <property type="match status" value="1"/>
</dbReference>
<dbReference type="AlphaFoldDB" id="A0A1C0A563"/>
<gene>
    <name evidence="1" type="ORF">U472_12870</name>
</gene>
<organism evidence="1 2">
    <name type="scientific">Orenia metallireducens</name>
    <dbReference type="NCBI Taxonomy" id="1413210"/>
    <lineage>
        <taxon>Bacteria</taxon>
        <taxon>Bacillati</taxon>
        <taxon>Bacillota</taxon>
        <taxon>Clostridia</taxon>
        <taxon>Halanaerobiales</taxon>
        <taxon>Halobacteroidaceae</taxon>
        <taxon>Orenia</taxon>
    </lineage>
</organism>
<evidence type="ECO:0000313" key="1">
    <source>
        <dbReference type="EMBL" id="OCL25246.1"/>
    </source>
</evidence>